<proteinExistence type="inferred from homology"/>
<keyword evidence="5 8" id="KW-0812">Transmembrane</keyword>
<evidence type="ECO:0000256" key="2">
    <source>
        <dbReference type="ARBA" id="ARBA00010735"/>
    </source>
</evidence>
<comment type="subcellular location">
    <subcellularLocation>
        <location evidence="1">Cell membrane</location>
        <topology evidence="1">Multi-pass membrane protein</topology>
    </subcellularLocation>
</comment>
<evidence type="ECO:0000313" key="10">
    <source>
        <dbReference type="EMBL" id="PST40977.1"/>
    </source>
</evidence>
<evidence type="ECO:0000256" key="4">
    <source>
        <dbReference type="ARBA" id="ARBA00022475"/>
    </source>
</evidence>
<keyword evidence="4" id="KW-1003">Cell membrane</keyword>
<accession>A0A2T3G0B9</accession>
<evidence type="ECO:0000256" key="3">
    <source>
        <dbReference type="ARBA" id="ARBA00022448"/>
    </source>
</evidence>
<dbReference type="RefSeq" id="WP_106987593.1">
    <property type="nucleotide sequence ID" value="NZ_DAWBWI010000248.1"/>
</dbReference>
<feature type="transmembrane region" description="Helical" evidence="8">
    <location>
        <begin position="21"/>
        <end position="50"/>
    </location>
</feature>
<dbReference type="Proteomes" id="UP001198439">
    <property type="component" value="Unassembled WGS sequence"/>
</dbReference>
<dbReference type="AlphaFoldDB" id="A0A2T3G0B9"/>
<keyword evidence="6 8" id="KW-1133">Transmembrane helix</keyword>
<dbReference type="PANTHER" id="PTHR34979">
    <property type="entry name" value="INNER MEMBRANE PROTEIN YGAZ"/>
    <property type="match status" value="1"/>
</dbReference>
<dbReference type="InterPro" id="IPR011606">
    <property type="entry name" value="Brnchd-chn_aa_trnsp_permease"/>
</dbReference>
<evidence type="ECO:0000256" key="6">
    <source>
        <dbReference type="ARBA" id="ARBA00022989"/>
    </source>
</evidence>
<evidence type="ECO:0000256" key="5">
    <source>
        <dbReference type="ARBA" id="ARBA00022692"/>
    </source>
</evidence>
<reference evidence="9" key="3">
    <citation type="submission" date="2021-10" db="EMBL/GenBank/DDBJ databases">
        <title>Collection of gut derived symbiotic bacterial strains cultured from healthy donors.</title>
        <authorList>
            <person name="Lin H."/>
            <person name="Littmann E."/>
            <person name="Kohout C."/>
            <person name="Pamer E.G."/>
        </authorList>
    </citation>
    <scope>NUCLEOTIDE SEQUENCE</scope>
    <source>
        <strain evidence="9">DFI.4.48</strain>
    </source>
</reference>
<evidence type="ECO:0000313" key="11">
    <source>
        <dbReference type="Proteomes" id="UP000241201"/>
    </source>
</evidence>
<dbReference type="PANTHER" id="PTHR34979:SF1">
    <property type="entry name" value="INNER MEMBRANE PROTEIN YGAZ"/>
    <property type="match status" value="1"/>
</dbReference>
<evidence type="ECO:0000313" key="9">
    <source>
        <dbReference type="EMBL" id="MCB8610337.1"/>
    </source>
</evidence>
<gene>
    <name evidence="10" type="ORF">C7U55_04860</name>
    <name evidence="9" type="ORF">LJD69_06990</name>
</gene>
<dbReference type="GO" id="GO:1903785">
    <property type="term" value="P:L-valine transmembrane transport"/>
    <property type="evidence" value="ECO:0007669"/>
    <property type="project" value="TreeGrafter"/>
</dbReference>
<evidence type="ECO:0000256" key="8">
    <source>
        <dbReference type="SAM" id="Phobius"/>
    </source>
</evidence>
<reference evidence="11" key="1">
    <citation type="submission" date="2018-03" db="EMBL/GenBank/DDBJ databases">
        <title>Lachnoclostridium SNUG30370 gen.nov., sp.nov., isolated from human faeces.</title>
        <authorList>
            <person name="Seo B."/>
            <person name="Jeon K."/>
            <person name="Ko G."/>
        </authorList>
    </citation>
    <scope>NUCLEOTIDE SEQUENCE [LARGE SCALE GENOMIC DNA]</scope>
    <source>
        <strain evidence="11">SNUG30370</strain>
    </source>
</reference>
<comment type="caution">
    <text evidence="10">The sequence shown here is derived from an EMBL/GenBank/DDBJ whole genome shotgun (WGS) entry which is preliminary data.</text>
</comment>
<keyword evidence="3" id="KW-0813">Transport</keyword>
<dbReference type="EMBL" id="PYLP01000004">
    <property type="protein sequence ID" value="PST40977.1"/>
    <property type="molecule type" value="Genomic_DNA"/>
</dbReference>
<comment type="similarity">
    <text evidence="2">Belongs to the AzlC family.</text>
</comment>
<sequence length="224" mass="25348">MKNKEIIKKAFKQSIPIMCSYLFVSIAYGIMMNEAGFAWYVALLVSFLIYTGAFQFLLITLLSVGASLLTIGVTALLMNSRQLFYSLSFIDIFNKMKQKWYMIFTMTDETYAVNCNLEKQNKEEVMFYVAFFSRSYWLIGTVLGAVLGNLIPFDLTGIDFCMTALFIIIFMDQLEKNKDHFPAIVGVITAIICLVVFGTQNFMLPSLIISSMVLLVKQGGTGYE</sequence>
<dbReference type="Pfam" id="PF03591">
    <property type="entry name" value="AzlC"/>
    <property type="match status" value="1"/>
</dbReference>
<keyword evidence="11" id="KW-1185">Reference proteome</keyword>
<keyword evidence="7 8" id="KW-0472">Membrane</keyword>
<evidence type="ECO:0000256" key="7">
    <source>
        <dbReference type="ARBA" id="ARBA00023136"/>
    </source>
</evidence>
<dbReference type="EMBL" id="JAJDKZ010000016">
    <property type="protein sequence ID" value="MCB8610337.1"/>
    <property type="molecule type" value="Genomic_DNA"/>
</dbReference>
<feature type="transmembrane region" description="Helical" evidence="8">
    <location>
        <begin position="125"/>
        <end position="147"/>
    </location>
</feature>
<name>A0A2T3G0B9_9FIRM</name>
<dbReference type="GO" id="GO:0005886">
    <property type="term" value="C:plasma membrane"/>
    <property type="evidence" value="ECO:0007669"/>
    <property type="project" value="UniProtKB-SubCell"/>
</dbReference>
<dbReference type="GeneID" id="77470428"/>
<evidence type="ECO:0000256" key="1">
    <source>
        <dbReference type="ARBA" id="ARBA00004651"/>
    </source>
</evidence>
<organism evidence="10 11">
    <name type="scientific">Faecalibacillus faecis</name>
    <dbReference type="NCBI Taxonomy" id="1982628"/>
    <lineage>
        <taxon>Bacteria</taxon>
        <taxon>Bacillati</taxon>
        <taxon>Bacillota</taxon>
        <taxon>Erysipelotrichia</taxon>
        <taxon>Erysipelotrichales</taxon>
        <taxon>Coprobacillaceae</taxon>
        <taxon>Faecalibacillus</taxon>
    </lineage>
</organism>
<protein>
    <submittedName>
        <fullName evidence="9">AzlC family ABC transporter permease</fullName>
    </submittedName>
    <submittedName>
        <fullName evidence="10">Branched-chain amino acid transporter AzlC</fullName>
    </submittedName>
</protein>
<feature type="transmembrane region" description="Helical" evidence="8">
    <location>
        <begin position="56"/>
        <end position="78"/>
    </location>
</feature>
<feature type="transmembrane region" description="Helical" evidence="8">
    <location>
        <begin position="183"/>
        <end position="204"/>
    </location>
</feature>
<dbReference type="Proteomes" id="UP000241201">
    <property type="component" value="Unassembled WGS sequence"/>
</dbReference>
<feature type="transmembrane region" description="Helical" evidence="8">
    <location>
        <begin position="153"/>
        <end position="171"/>
    </location>
</feature>
<reference evidence="10" key="2">
    <citation type="journal article" date="2019" name="Int. J. Syst. Evol. Microbiol.">
        <title>Faecalibacillus intestinalis gen. nov., sp. nov. and Faecalibacillus faecis sp. nov., isolated from human faeces.</title>
        <authorList>
            <person name="Seo B."/>
            <person name="Jeon K."/>
            <person name="Baek I."/>
            <person name="Lee Y.M."/>
            <person name="Baek K."/>
            <person name="Ko G."/>
        </authorList>
    </citation>
    <scope>NUCLEOTIDE SEQUENCE</scope>
    <source>
        <strain evidence="10">SNUG30370</strain>
    </source>
</reference>